<dbReference type="Proteomes" id="UP000271031">
    <property type="component" value="Unassembled WGS sequence"/>
</dbReference>
<evidence type="ECO:0000313" key="7">
    <source>
        <dbReference type="EMBL" id="RNB89881.1"/>
    </source>
</evidence>
<dbReference type="FunFam" id="1.10.10.10:FF:000163">
    <property type="entry name" value="MarR family transcriptional regulator"/>
    <property type="match status" value="1"/>
</dbReference>
<evidence type="ECO:0000256" key="5">
    <source>
        <dbReference type="ARBA" id="ARBA00023163"/>
    </source>
</evidence>
<dbReference type="GO" id="GO:0003700">
    <property type="term" value="F:DNA-binding transcription factor activity"/>
    <property type="evidence" value="ECO:0007669"/>
    <property type="project" value="InterPro"/>
</dbReference>
<keyword evidence="2" id="KW-0963">Cytoplasm</keyword>
<dbReference type="PRINTS" id="PR00598">
    <property type="entry name" value="HTHMARR"/>
</dbReference>
<keyword evidence="4" id="KW-0238">DNA-binding</keyword>
<keyword evidence="5" id="KW-0804">Transcription</keyword>
<evidence type="ECO:0000256" key="1">
    <source>
        <dbReference type="ARBA" id="ARBA00004496"/>
    </source>
</evidence>
<dbReference type="SMART" id="SM00347">
    <property type="entry name" value="HTH_MARR"/>
    <property type="match status" value="1"/>
</dbReference>
<dbReference type="EMBL" id="RHHQ01000008">
    <property type="protein sequence ID" value="RNB89881.1"/>
    <property type="molecule type" value="Genomic_DNA"/>
</dbReference>
<keyword evidence="8" id="KW-1185">Reference proteome</keyword>
<dbReference type="RefSeq" id="WP_122918134.1">
    <property type="nucleotide sequence ID" value="NZ_RHHQ01000008.1"/>
</dbReference>
<dbReference type="SUPFAM" id="SSF46785">
    <property type="entry name" value="Winged helix' DNA-binding domain"/>
    <property type="match status" value="1"/>
</dbReference>
<dbReference type="GO" id="GO:0006950">
    <property type="term" value="P:response to stress"/>
    <property type="evidence" value="ECO:0007669"/>
    <property type="project" value="TreeGrafter"/>
</dbReference>
<comment type="caution">
    <text evidence="7">The sequence shown here is derived from an EMBL/GenBank/DDBJ whole genome shotgun (WGS) entry which is preliminary data.</text>
</comment>
<dbReference type="PANTHER" id="PTHR33164">
    <property type="entry name" value="TRANSCRIPTIONAL REGULATOR, MARR FAMILY"/>
    <property type="match status" value="1"/>
</dbReference>
<organism evidence="7 8">
    <name type="scientific">Brevibacillus fluminis</name>
    <dbReference type="NCBI Taxonomy" id="511487"/>
    <lineage>
        <taxon>Bacteria</taxon>
        <taxon>Bacillati</taxon>
        <taxon>Bacillota</taxon>
        <taxon>Bacilli</taxon>
        <taxon>Bacillales</taxon>
        <taxon>Paenibacillaceae</taxon>
        <taxon>Brevibacillus</taxon>
    </lineage>
</organism>
<dbReference type="GO" id="GO:0005737">
    <property type="term" value="C:cytoplasm"/>
    <property type="evidence" value="ECO:0007669"/>
    <property type="project" value="UniProtKB-SubCell"/>
</dbReference>
<dbReference type="InterPro" id="IPR055166">
    <property type="entry name" value="Transc_reg_Sar_Rot_HTH"/>
</dbReference>
<keyword evidence="3" id="KW-0805">Transcription regulation</keyword>
<comment type="subcellular location">
    <subcellularLocation>
        <location evidence="1">Cytoplasm</location>
    </subcellularLocation>
</comment>
<evidence type="ECO:0000256" key="3">
    <source>
        <dbReference type="ARBA" id="ARBA00023015"/>
    </source>
</evidence>
<protein>
    <submittedName>
        <fullName evidence="7">MarR family transcriptional regulator</fullName>
    </submittedName>
</protein>
<evidence type="ECO:0000256" key="4">
    <source>
        <dbReference type="ARBA" id="ARBA00023125"/>
    </source>
</evidence>
<dbReference type="AlphaFoldDB" id="A0A3M8DR03"/>
<name>A0A3M8DR03_9BACL</name>
<sequence>MEKENLLLLDNQLCFSIYACSREISRLYRPVLDELGLTYPQYLVLLVLWEQEECNVKELGERLFLDSGTLTPMLKRMEAAGLITRQRSQTDERVVFVRLTEQGQALKERAYCIPESLLAKSGISEGEFAGMLSQFRQLLTRIHQSNEEANA</sequence>
<gene>
    <name evidence="7" type="ORF">EDM56_12035</name>
</gene>
<dbReference type="InterPro" id="IPR039422">
    <property type="entry name" value="MarR/SlyA-like"/>
</dbReference>
<evidence type="ECO:0000313" key="8">
    <source>
        <dbReference type="Proteomes" id="UP000271031"/>
    </source>
</evidence>
<dbReference type="GO" id="GO:0003677">
    <property type="term" value="F:DNA binding"/>
    <property type="evidence" value="ECO:0007669"/>
    <property type="project" value="UniProtKB-KW"/>
</dbReference>
<evidence type="ECO:0000259" key="6">
    <source>
        <dbReference type="PROSITE" id="PS50995"/>
    </source>
</evidence>
<accession>A0A3M8DR03</accession>
<feature type="domain" description="HTH marR-type" evidence="6">
    <location>
        <begin position="10"/>
        <end position="144"/>
    </location>
</feature>
<proteinExistence type="predicted"/>
<dbReference type="Gene3D" id="1.10.10.10">
    <property type="entry name" value="Winged helix-like DNA-binding domain superfamily/Winged helix DNA-binding domain"/>
    <property type="match status" value="1"/>
</dbReference>
<dbReference type="Pfam" id="PF22381">
    <property type="entry name" value="Staph_reg_Sar_Rot"/>
    <property type="match status" value="1"/>
</dbReference>
<dbReference type="InterPro" id="IPR036388">
    <property type="entry name" value="WH-like_DNA-bd_sf"/>
</dbReference>
<dbReference type="OrthoDB" id="9806864at2"/>
<dbReference type="InterPro" id="IPR036390">
    <property type="entry name" value="WH_DNA-bd_sf"/>
</dbReference>
<dbReference type="PANTHER" id="PTHR33164:SF5">
    <property type="entry name" value="ORGANIC HYDROPEROXIDE RESISTANCE TRANSCRIPTIONAL REGULATOR"/>
    <property type="match status" value="1"/>
</dbReference>
<dbReference type="InterPro" id="IPR000835">
    <property type="entry name" value="HTH_MarR-typ"/>
</dbReference>
<dbReference type="PROSITE" id="PS50995">
    <property type="entry name" value="HTH_MARR_2"/>
    <property type="match status" value="1"/>
</dbReference>
<reference evidence="7 8" key="1">
    <citation type="submission" date="2018-10" db="EMBL/GenBank/DDBJ databases">
        <title>Phylogenomics of Brevibacillus.</title>
        <authorList>
            <person name="Dunlap C."/>
        </authorList>
    </citation>
    <scope>NUCLEOTIDE SEQUENCE [LARGE SCALE GENOMIC DNA]</scope>
    <source>
        <strain evidence="7 8">JCM 15716</strain>
    </source>
</reference>
<evidence type="ECO:0000256" key="2">
    <source>
        <dbReference type="ARBA" id="ARBA00022490"/>
    </source>
</evidence>